<dbReference type="OrthoDB" id="9788924at2"/>
<evidence type="ECO:0000313" key="4">
    <source>
        <dbReference type="Proteomes" id="UP000321899"/>
    </source>
</evidence>
<dbReference type="InterPro" id="IPR020023">
    <property type="entry name" value="PseG"/>
</dbReference>
<dbReference type="GO" id="GO:0016787">
    <property type="term" value="F:hydrolase activity"/>
    <property type="evidence" value="ECO:0007669"/>
    <property type="project" value="UniProtKB-KW"/>
</dbReference>
<evidence type="ECO:0000256" key="2">
    <source>
        <dbReference type="PIRSR" id="PIRSR620023-2"/>
    </source>
</evidence>
<reference evidence="3 4" key="1">
    <citation type="submission" date="2019-06" db="EMBL/GenBank/DDBJ databases">
        <title>Desulfobotulus mexicanus sp. nov., a novel sulfate-reducing bacterium isolated from the sediment of an alkaline crater lake in Mexico.</title>
        <authorList>
            <person name="Hirschler-Rea A."/>
        </authorList>
    </citation>
    <scope>NUCLEOTIDE SEQUENCE [LARGE SCALE GENOMIC DNA]</scope>
    <source>
        <strain evidence="3 4">PAR22N</strain>
    </source>
</reference>
<feature type="active site" description="Proton acceptor" evidence="1">
    <location>
        <position position="18"/>
    </location>
</feature>
<feature type="binding site" evidence="2">
    <location>
        <position position="279"/>
    </location>
    <ligand>
        <name>substrate</name>
    </ligand>
</feature>
<dbReference type="EC" id="3.6.1.57" evidence="3"/>
<dbReference type="PANTHER" id="PTHR21015">
    <property type="entry name" value="UDP-N-ACETYLGLUCOSAMINE--N-ACETYLMURAMYL-(PENTAPEPTIDE) PYROPHOSPHORYL-UNDECAPRENOL N-ACETYLGLUCOSAMINE TRANSFERASE 1"/>
    <property type="match status" value="1"/>
</dbReference>
<dbReference type="NCBIfam" id="TIGR03590">
    <property type="entry name" value="PseG"/>
    <property type="match status" value="1"/>
</dbReference>
<dbReference type="EMBL" id="VDMB01000001">
    <property type="protein sequence ID" value="TYT76296.1"/>
    <property type="molecule type" value="Genomic_DNA"/>
</dbReference>
<dbReference type="PANTHER" id="PTHR21015:SF22">
    <property type="entry name" value="GLYCOSYLTRANSFERASE"/>
    <property type="match status" value="1"/>
</dbReference>
<organism evidence="3 4">
    <name type="scientific">Desulfobotulus mexicanus</name>
    <dbReference type="NCBI Taxonomy" id="2586642"/>
    <lineage>
        <taxon>Bacteria</taxon>
        <taxon>Pseudomonadati</taxon>
        <taxon>Thermodesulfobacteriota</taxon>
        <taxon>Desulfobacteria</taxon>
        <taxon>Desulfobacterales</taxon>
        <taxon>Desulfobacteraceae</taxon>
        <taxon>Desulfobotulus</taxon>
    </lineage>
</organism>
<feature type="binding site" evidence="2">
    <location>
        <position position="172"/>
    </location>
    <ligand>
        <name>substrate</name>
    </ligand>
</feature>
<dbReference type="SUPFAM" id="SSF53756">
    <property type="entry name" value="UDP-Glycosyltransferase/glycogen phosphorylase"/>
    <property type="match status" value="1"/>
</dbReference>
<sequence>MTTIVFRTDASLTIGTGHVMRCLTLAQALKARGANCHFLCKTHTGHLIEKIISHGFPVFYLSPAKESPEPGDPVHAHWLGGSWKDDAAQSLSLLKKIQPDWVVVDHYGIDIRWEKEIRPYTEKLFVLDDLADRYHDCDILLDSGREPESRDYIHLVPANCILLLGTDYVLLREEFIRMRPESLKRRANPVLRRILITMGGMDTDNITGNILQILSQATFIKNIEIDIVLNSLAPHLSLIQQQIVNFHCPVHLHTDTPCMAKLMTESDLAIGAAGSTTWERCFMGLPSLVLCIAANQKTIAQKMKAEQSAIIVPNNYSGIHSIPKTIQNLKKSPDILKKLSDNCSKLINTIKIKNIHKLLTTQ</sequence>
<dbReference type="Gene3D" id="3.40.50.11190">
    <property type="match status" value="1"/>
</dbReference>
<comment type="caution">
    <text evidence="3">The sequence shown here is derived from an EMBL/GenBank/DDBJ whole genome shotgun (WGS) entry which is preliminary data.</text>
</comment>
<evidence type="ECO:0000313" key="3">
    <source>
        <dbReference type="EMBL" id="TYT76296.1"/>
    </source>
</evidence>
<dbReference type="Gene3D" id="3.40.50.2000">
    <property type="entry name" value="Glycogen Phosphorylase B"/>
    <property type="match status" value="1"/>
</dbReference>
<dbReference type="GO" id="GO:0016757">
    <property type="term" value="F:glycosyltransferase activity"/>
    <property type="evidence" value="ECO:0007669"/>
    <property type="project" value="TreeGrafter"/>
</dbReference>
<proteinExistence type="predicted"/>
<dbReference type="Proteomes" id="UP000321899">
    <property type="component" value="Unassembled WGS sequence"/>
</dbReference>
<keyword evidence="4" id="KW-1185">Reference proteome</keyword>
<name>A0A5Q4VHH9_9BACT</name>
<keyword evidence="3" id="KW-0378">Hydrolase</keyword>
<evidence type="ECO:0000256" key="1">
    <source>
        <dbReference type="PIRSR" id="PIRSR620023-1"/>
    </source>
</evidence>
<dbReference type="AlphaFoldDB" id="A0A5Q4VHH9"/>
<gene>
    <name evidence="3" type="primary">pseG</name>
    <name evidence="3" type="ORF">FIM25_01730</name>
</gene>
<protein>
    <submittedName>
        <fullName evidence="3">UDP-2,4-diacetamido-2,4, 6-trideoxy-beta-L-altropyranose hydrolase</fullName>
        <ecNumber evidence="3">3.6.1.57</ecNumber>
    </submittedName>
</protein>
<accession>A0A5Q4VHH9</accession>